<comment type="caution">
    <text evidence="1">The sequence shown here is derived from an EMBL/GenBank/DDBJ whole genome shotgun (WGS) entry which is preliminary data.</text>
</comment>
<evidence type="ECO:0000313" key="1">
    <source>
        <dbReference type="EMBL" id="PHH61195.1"/>
    </source>
</evidence>
<gene>
    <name evidence="1" type="ORF">CDD81_676</name>
</gene>
<protein>
    <submittedName>
        <fullName evidence="1">Uncharacterized protein</fullName>
    </submittedName>
</protein>
<dbReference type="SUPFAM" id="SSF111384">
    <property type="entry name" value="OmpH-like"/>
    <property type="match status" value="1"/>
</dbReference>
<dbReference type="Proteomes" id="UP000226192">
    <property type="component" value="Unassembled WGS sequence"/>
</dbReference>
<accession>A0A2C5XV95</accession>
<name>A0A2C5XV95_9HYPO</name>
<organism evidence="1 2">
    <name type="scientific">Ophiocordyceps australis</name>
    <dbReference type="NCBI Taxonomy" id="1399860"/>
    <lineage>
        <taxon>Eukaryota</taxon>
        <taxon>Fungi</taxon>
        <taxon>Dikarya</taxon>
        <taxon>Ascomycota</taxon>
        <taxon>Pezizomycotina</taxon>
        <taxon>Sordariomycetes</taxon>
        <taxon>Hypocreomycetidae</taxon>
        <taxon>Hypocreales</taxon>
        <taxon>Ophiocordycipitaceae</taxon>
        <taxon>Ophiocordyceps</taxon>
    </lineage>
</organism>
<dbReference type="AlphaFoldDB" id="A0A2C5XV95"/>
<sequence length="309" mass="35755">MKFAGDRKQSISEACVGTLRFCFMEPYPTRPYPQLPAKERDDIISQCLQERGVDMATLETKPVDRHWWDFGALQDGKQALTDAHFTYMRSAPLRLLQRNGSAPVFDPLVMKTFYDLKNNADKFPAHLEYVNKALQDIEQGMSAKVKENGETLRRNASETVKKAIESFKRTFRPEFQVAVQKEIERMHQCFQKGLFEETPDPLLQVKAPDEIIKLFKSASAFSLRSSLLEKAAGGVDTRVLRRVADWNLEVAWSKAKGLKEFPLLEEDMLRALEKRRYWTGLSDGDECRMETGFTRWLRTNGEEWSPWQF</sequence>
<reference evidence="1 2" key="1">
    <citation type="submission" date="2017-06" db="EMBL/GenBank/DDBJ databases">
        <title>Ant-infecting Ophiocordyceps genomes reveal a high diversity of potential behavioral manipulation genes and a possible major role for enterotoxins.</title>
        <authorList>
            <person name="De Bekker C."/>
            <person name="Evans H.C."/>
            <person name="Brachmann A."/>
            <person name="Hughes D.P."/>
        </authorList>
    </citation>
    <scope>NUCLEOTIDE SEQUENCE [LARGE SCALE GENOMIC DNA]</scope>
    <source>
        <strain evidence="1 2">Map64</strain>
    </source>
</reference>
<dbReference type="EMBL" id="NJET01000112">
    <property type="protein sequence ID" value="PHH61195.1"/>
    <property type="molecule type" value="Genomic_DNA"/>
</dbReference>
<dbReference type="InterPro" id="IPR024930">
    <property type="entry name" value="Skp_dom_sf"/>
</dbReference>
<keyword evidence="2" id="KW-1185">Reference proteome</keyword>
<proteinExistence type="predicted"/>
<evidence type="ECO:0000313" key="2">
    <source>
        <dbReference type="Proteomes" id="UP000226192"/>
    </source>
</evidence>